<evidence type="ECO:0000259" key="5">
    <source>
        <dbReference type="PROSITE" id="PS50048"/>
    </source>
</evidence>
<keyword evidence="3" id="KW-0539">Nucleus</keyword>
<dbReference type="GO" id="GO:0006351">
    <property type="term" value="P:DNA-templated transcription"/>
    <property type="evidence" value="ECO:0007669"/>
    <property type="project" value="InterPro"/>
</dbReference>
<sequence>TGNLFPSRFREARQSRKLNTNLRRNGKPQSCEPCRKGKLRCDHMMPTCGRCARRGRDQQCIYHPAPLTKGGHPTPQTTDESSPSAAFPSTEYVMSVSKSEQLFRIICNANSPLRHRTDSAFGPILSFNRATEPAHIPPPRFTRASSLPTQTWSSLHYGHQTVEELRRPVPAAHVHARVVQPSKAFIQHSAILAENELSIGIQDSYNETVSAKPSRADVERGAAVLSLLKGGLQLTDLPAYLRYIEKWFSFARGIILIEPMVRIMTSGITAAWGKWLCDTPRVDLRVMSEKVWENTLKPLNPLLNRNTTPREFCTSVTGEGLRWEVVGIVVTLVAILCGSLSDGDPIFCSHDNDPVDRAATLLKTHNASQMCVEFCDEWGVLNDLYMWLLYENSVVYCALRTRGSYENWKKTGNMITALAFCNLHEEIKVDDQTPFFIAEIRKRLLCCVYQSDKYSAIYNGRPPRLTRHYYRLQVPLDLSDAQLMLDGPDLEKAIAALDEQGFNRRGAIQRCTIQRLFVTDALITEEILEISMGVQPMTPEEILERAADIEKRALERWDSLPAFLKLSDTESFYDSRHQPIELLFLADIRSDVYYHQFLLQRTLVKKLGHPTTRLLEISRDMFNFVLRMINHKEIFRDFQIDFVGLLNQNGIPSAAVIAVELLHQEQNSCSLTDPASRLPRSQTIQDLSVFVAHLGTVLPKSGGYISSERGHRFLRKILDTILDPVVIDVDNNPNTEFGDLNFTDPLFQTGDGNFMQFLVDWEQDNWPNLN</sequence>
<organism evidence="6 7">
    <name type="scientific">Massarina eburnea CBS 473.64</name>
    <dbReference type="NCBI Taxonomy" id="1395130"/>
    <lineage>
        <taxon>Eukaryota</taxon>
        <taxon>Fungi</taxon>
        <taxon>Dikarya</taxon>
        <taxon>Ascomycota</taxon>
        <taxon>Pezizomycotina</taxon>
        <taxon>Dothideomycetes</taxon>
        <taxon>Pleosporomycetidae</taxon>
        <taxon>Pleosporales</taxon>
        <taxon>Massarineae</taxon>
        <taxon>Massarinaceae</taxon>
        <taxon>Massarina</taxon>
    </lineage>
</organism>
<dbReference type="InterPro" id="IPR036864">
    <property type="entry name" value="Zn2-C6_fun-type_DNA-bd_sf"/>
</dbReference>
<feature type="region of interest" description="Disordered" evidence="4">
    <location>
        <begin position="65"/>
        <end position="87"/>
    </location>
</feature>
<name>A0A6A6RHC8_9PLEO</name>
<dbReference type="GO" id="GO:0003677">
    <property type="term" value="F:DNA binding"/>
    <property type="evidence" value="ECO:0007669"/>
    <property type="project" value="InterPro"/>
</dbReference>
<dbReference type="InterPro" id="IPR001138">
    <property type="entry name" value="Zn2Cys6_DnaBD"/>
</dbReference>
<feature type="domain" description="Zn(2)-C6 fungal-type" evidence="5">
    <location>
        <begin position="30"/>
        <end position="62"/>
    </location>
</feature>
<feature type="non-terminal residue" evidence="6">
    <location>
        <position position="1"/>
    </location>
</feature>
<evidence type="ECO:0000256" key="1">
    <source>
        <dbReference type="ARBA" id="ARBA00004123"/>
    </source>
</evidence>
<dbReference type="SMART" id="SM00066">
    <property type="entry name" value="GAL4"/>
    <property type="match status" value="1"/>
</dbReference>
<dbReference type="CDD" id="cd12148">
    <property type="entry name" value="fungal_TF_MHR"/>
    <property type="match status" value="1"/>
</dbReference>
<dbReference type="Proteomes" id="UP000799753">
    <property type="component" value="Unassembled WGS sequence"/>
</dbReference>
<dbReference type="CDD" id="cd00067">
    <property type="entry name" value="GAL4"/>
    <property type="match status" value="1"/>
</dbReference>
<comment type="subcellular location">
    <subcellularLocation>
        <location evidence="1">Nucleus</location>
    </subcellularLocation>
</comment>
<dbReference type="PANTHER" id="PTHR31001:SF40">
    <property type="entry name" value="ZN(II)2CYS6 TRANSCRIPTION FACTOR (EUROFUNG)"/>
    <property type="match status" value="1"/>
</dbReference>
<dbReference type="InterPro" id="IPR007219">
    <property type="entry name" value="XnlR_reg_dom"/>
</dbReference>
<keyword evidence="7" id="KW-1185">Reference proteome</keyword>
<keyword evidence="2" id="KW-0479">Metal-binding</keyword>
<proteinExistence type="predicted"/>
<accession>A0A6A6RHC8</accession>
<protein>
    <recommendedName>
        <fullName evidence="5">Zn(2)-C6 fungal-type domain-containing protein</fullName>
    </recommendedName>
</protein>
<dbReference type="SUPFAM" id="SSF57701">
    <property type="entry name" value="Zn2/Cys6 DNA-binding domain"/>
    <property type="match status" value="1"/>
</dbReference>
<gene>
    <name evidence="6" type="ORF">P280DRAFT_413621</name>
</gene>
<evidence type="ECO:0000256" key="3">
    <source>
        <dbReference type="ARBA" id="ARBA00023242"/>
    </source>
</evidence>
<evidence type="ECO:0000313" key="7">
    <source>
        <dbReference type="Proteomes" id="UP000799753"/>
    </source>
</evidence>
<dbReference type="AlphaFoldDB" id="A0A6A6RHC8"/>
<dbReference type="OrthoDB" id="4898680at2759"/>
<dbReference type="PANTHER" id="PTHR31001">
    <property type="entry name" value="UNCHARACTERIZED TRANSCRIPTIONAL REGULATORY PROTEIN"/>
    <property type="match status" value="1"/>
</dbReference>
<dbReference type="GO" id="GO:0005634">
    <property type="term" value="C:nucleus"/>
    <property type="evidence" value="ECO:0007669"/>
    <property type="project" value="UniProtKB-SubCell"/>
</dbReference>
<dbReference type="EMBL" id="MU006822">
    <property type="protein sequence ID" value="KAF2634515.1"/>
    <property type="molecule type" value="Genomic_DNA"/>
</dbReference>
<evidence type="ECO:0000256" key="4">
    <source>
        <dbReference type="SAM" id="MobiDB-lite"/>
    </source>
</evidence>
<dbReference type="PROSITE" id="PS00463">
    <property type="entry name" value="ZN2_CY6_FUNGAL_1"/>
    <property type="match status" value="1"/>
</dbReference>
<dbReference type="InterPro" id="IPR050613">
    <property type="entry name" value="Sec_Metabolite_Reg"/>
</dbReference>
<dbReference type="GO" id="GO:0008270">
    <property type="term" value="F:zinc ion binding"/>
    <property type="evidence" value="ECO:0007669"/>
    <property type="project" value="InterPro"/>
</dbReference>
<feature type="compositionally biased region" description="Polar residues" evidence="4">
    <location>
        <begin position="74"/>
        <end position="84"/>
    </location>
</feature>
<dbReference type="Gene3D" id="4.10.240.10">
    <property type="entry name" value="Zn(2)-C6 fungal-type DNA-binding domain"/>
    <property type="match status" value="1"/>
</dbReference>
<dbReference type="GO" id="GO:0000981">
    <property type="term" value="F:DNA-binding transcription factor activity, RNA polymerase II-specific"/>
    <property type="evidence" value="ECO:0007669"/>
    <property type="project" value="InterPro"/>
</dbReference>
<dbReference type="Pfam" id="PF00172">
    <property type="entry name" value="Zn_clus"/>
    <property type="match status" value="1"/>
</dbReference>
<dbReference type="Pfam" id="PF04082">
    <property type="entry name" value="Fungal_trans"/>
    <property type="match status" value="1"/>
</dbReference>
<evidence type="ECO:0000256" key="2">
    <source>
        <dbReference type="ARBA" id="ARBA00022723"/>
    </source>
</evidence>
<dbReference type="PROSITE" id="PS50048">
    <property type="entry name" value="ZN2_CY6_FUNGAL_2"/>
    <property type="match status" value="1"/>
</dbReference>
<reference evidence="6" key="1">
    <citation type="journal article" date="2020" name="Stud. Mycol.">
        <title>101 Dothideomycetes genomes: a test case for predicting lifestyles and emergence of pathogens.</title>
        <authorList>
            <person name="Haridas S."/>
            <person name="Albert R."/>
            <person name="Binder M."/>
            <person name="Bloem J."/>
            <person name="Labutti K."/>
            <person name="Salamov A."/>
            <person name="Andreopoulos B."/>
            <person name="Baker S."/>
            <person name="Barry K."/>
            <person name="Bills G."/>
            <person name="Bluhm B."/>
            <person name="Cannon C."/>
            <person name="Castanera R."/>
            <person name="Culley D."/>
            <person name="Daum C."/>
            <person name="Ezra D."/>
            <person name="Gonzalez J."/>
            <person name="Henrissat B."/>
            <person name="Kuo A."/>
            <person name="Liang C."/>
            <person name="Lipzen A."/>
            <person name="Lutzoni F."/>
            <person name="Magnuson J."/>
            <person name="Mondo S."/>
            <person name="Nolan M."/>
            <person name="Ohm R."/>
            <person name="Pangilinan J."/>
            <person name="Park H.-J."/>
            <person name="Ramirez L."/>
            <person name="Alfaro M."/>
            <person name="Sun H."/>
            <person name="Tritt A."/>
            <person name="Yoshinaga Y."/>
            <person name="Zwiers L.-H."/>
            <person name="Turgeon B."/>
            <person name="Goodwin S."/>
            <person name="Spatafora J."/>
            <person name="Crous P."/>
            <person name="Grigoriev I."/>
        </authorList>
    </citation>
    <scope>NUCLEOTIDE SEQUENCE</scope>
    <source>
        <strain evidence="6">CBS 473.64</strain>
    </source>
</reference>
<evidence type="ECO:0000313" key="6">
    <source>
        <dbReference type="EMBL" id="KAF2634515.1"/>
    </source>
</evidence>